<dbReference type="EMBL" id="JAQHRD010000006">
    <property type="protein sequence ID" value="KAJ6439723.1"/>
    <property type="molecule type" value="Genomic_DNA"/>
</dbReference>
<proteinExistence type="inferred from homology"/>
<evidence type="ECO:0000256" key="4">
    <source>
        <dbReference type="ARBA" id="ARBA00023002"/>
    </source>
</evidence>
<feature type="domain" description="FAD-binding" evidence="6">
    <location>
        <begin position="4"/>
        <end position="328"/>
    </location>
</feature>
<gene>
    <name evidence="7" type="ORF">O9K51_07614</name>
</gene>
<dbReference type="InterPro" id="IPR002938">
    <property type="entry name" value="FAD-bd"/>
</dbReference>
<comment type="caution">
    <text evidence="7">The sequence shown here is derived from an EMBL/GenBank/DDBJ whole genome shotgun (WGS) entry which is preliminary data.</text>
</comment>
<keyword evidence="5" id="KW-0503">Monooxygenase</keyword>
<evidence type="ECO:0000256" key="3">
    <source>
        <dbReference type="ARBA" id="ARBA00022827"/>
    </source>
</evidence>
<accession>A0AB34FJT9</accession>
<evidence type="ECO:0000256" key="2">
    <source>
        <dbReference type="ARBA" id="ARBA00022630"/>
    </source>
</evidence>
<dbReference type="GO" id="GO:0071949">
    <property type="term" value="F:FAD binding"/>
    <property type="evidence" value="ECO:0007669"/>
    <property type="project" value="InterPro"/>
</dbReference>
<dbReference type="PRINTS" id="PR00420">
    <property type="entry name" value="RNGMNOXGNASE"/>
</dbReference>
<evidence type="ECO:0000256" key="5">
    <source>
        <dbReference type="ARBA" id="ARBA00023033"/>
    </source>
</evidence>
<protein>
    <submittedName>
        <fullName evidence="7">Mitochondrial escape protein 2</fullName>
    </submittedName>
</protein>
<dbReference type="SUPFAM" id="SSF51905">
    <property type="entry name" value="FAD/NAD(P)-binding domain"/>
    <property type="match status" value="1"/>
</dbReference>
<dbReference type="AlphaFoldDB" id="A0AB34FJT9"/>
<keyword evidence="2" id="KW-0285">Flavoprotein</keyword>
<dbReference type="PANTHER" id="PTHR13789">
    <property type="entry name" value="MONOOXYGENASE"/>
    <property type="match status" value="1"/>
</dbReference>
<sequence length="440" mass="48680">MAQLNVVIVGAGIAGLTCAVTLAHHQNIRVTVVEKYPSNSQVGHGIQIPCNATHVMQKLGLLERLVEISQGVSTGTVTMNYSDGKIINERDFTKYRERYGTPWLLAHRGDYMDVLYKEACRLGVKFMFGCEVDDVDFDATTARLSSGEVIQGDVIVACDGVKSIVRSAMHPTIKPELDESLAYRALFSPEQMAKVSPEHAKSIIQPSKCLFWLGPSIQIVLYSLRGGLVYNMVVSVIDEDLNAKTENGDSLALLREKFSDWDPAIQELMQTSEGVARFQLLKTQDPPFWSQGNVTLMGDAAHYMLPYLGQGAAMCAEDGFVLGTLLGRMTEHVNGSEGGSRSPKDHVRVVLDAYEGLRHERRLRVAKYSRTSGEVSHMPEDAKHIRGDGTSDYDEETCISDWPWIDSRCIKFLLLYKADEEAEAEFSRLVQSGAFDSGST</sequence>
<comment type="similarity">
    <text evidence="1">Belongs to the paxM FAD-dependent monooxygenase family.</text>
</comment>
<keyword evidence="4" id="KW-0560">Oxidoreductase</keyword>
<dbReference type="GO" id="GO:0004497">
    <property type="term" value="F:monooxygenase activity"/>
    <property type="evidence" value="ECO:0007669"/>
    <property type="project" value="UniProtKB-KW"/>
</dbReference>
<dbReference type="Pfam" id="PF01494">
    <property type="entry name" value="FAD_binding_3"/>
    <property type="match status" value="1"/>
</dbReference>
<dbReference type="Proteomes" id="UP001163105">
    <property type="component" value="Unassembled WGS sequence"/>
</dbReference>
<evidence type="ECO:0000259" key="6">
    <source>
        <dbReference type="Pfam" id="PF01494"/>
    </source>
</evidence>
<dbReference type="PANTHER" id="PTHR13789:SF309">
    <property type="entry name" value="PUTATIVE (AFU_ORTHOLOGUE AFUA_6G14510)-RELATED"/>
    <property type="match status" value="1"/>
</dbReference>
<name>A0AB34FJT9_9HYPO</name>
<organism evidence="7 8">
    <name type="scientific">Purpureocillium lavendulum</name>
    <dbReference type="NCBI Taxonomy" id="1247861"/>
    <lineage>
        <taxon>Eukaryota</taxon>
        <taxon>Fungi</taxon>
        <taxon>Dikarya</taxon>
        <taxon>Ascomycota</taxon>
        <taxon>Pezizomycotina</taxon>
        <taxon>Sordariomycetes</taxon>
        <taxon>Hypocreomycetidae</taxon>
        <taxon>Hypocreales</taxon>
        <taxon>Ophiocordycipitaceae</taxon>
        <taxon>Purpureocillium</taxon>
    </lineage>
</organism>
<evidence type="ECO:0000313" key="7">
    <source>
        <dbReference type="EMBL" id="KAJ6439723.1"/>
    </source>
</evidence>
<dbReference type="Gene3D" id="3.50.50.60">
    <property type="entry name" value="FAD/NAD(P)-binding domain"/>
    <property type="match status" value="1"/>
</dbReference>
<keyword evidence="3" id="KW-0274">FAD</keyword>
<evidence type="ECO:0000313" key="8">
    <source>
        <dbReference type="Proteomes" id="UP001163105"/>
    </source>
</evidence>
<dbReference type="InterPro" id="IPR050493">
    <property type="entry name" value="FAD-dep_Monooxygenase_BioMet"/>
</dbReference>
<evidence type="ECO:0000256" key="1">
    <source>
        <dbReference type="ARBA" id="ARBA00007992"/>
    </source>
</evidence>
<reference evidence="7" key="1">
    <citation type="submission" date="2023-01" db="EMBL/GenBank/DDBJ databases">
        <title>The growth and conidiation of Purpureocillium lavendulum are regulated by nitrogen source and histone H3K14 acetylation.</title>
        <authorList>
            <person name="Tang P."/>
            <person name="Han J."/>
            <person name="Zhang C."/>
            <person name="Tang P."/>
            <person name="Qi F."/>
            <person name="Zhang K."/>
            <person name="Liang L."/>
        </authorList>
    </citation>
    <scope>NUCLEOTIDE SEQUENCE</scope>
    <source>
        <strain evidence="7">YMF1.00683</strain>
    </source>
</reference>
<dbReference type="InterPro" id="IPR036188">
    <property type="entry name" value="FAD/NAD-bd_sf"/>
</dbReference>
<keyword evidence="8" id="KW-1185">Reference proteome</keyword>